<evidence type="ECO:0000256" key="1">
    <source>
        <dbReference type="RuleBase" id="RU003513"/>
    </source>
</evidence>
<organism evidence="3 4">
    <name type="scientific">Flavobacterium palustre</name>
    <dbReference type="NCBI Taxonomy" id="1476463"/>
    <lineage>
        <taxon>Bacteria</taxon>
        <taxon>Pseudomonadati</taxon>
        <taxon>Bacteroidota</taxon>
        <taxon>Flavobacteriia</taxon>
        <taxon>Flavobacteriales</taxon>
        <taxon>Flavobacteriaceae</taxon>
        <taxon>Flavobacterium</taxon>
    </lineage>
</organism>
<dbReference type="Pfam" id="PF02350">
    <property type="entry name" value="Epimerase_2"/>
    <property type="match status" value="1"/>
</dbReference>
<keyword evidence="1" id="KW-0413">Isomerase</keyword>
<reference evidence="4" key="1">
    <citation type="journal article" date="2019" name="Int. J. Syst. Evol. Microbiol.">
        <title>The Global Catalogue of Microorganisms (GCM) 10K type strain sequencing project: providing services to taxonomists for standard genome sequencing and annotation.</title>
        <authorList>
            <consortium name="The Broad Institute Genomics Platform"/>
            <consortium name="The Broad Institute Genome Sequencing Center for Infectious Disease"/>
            <person name="Wu L."/>
            <person name="Ma J."/>
        </authorList>
    </citation>
    <scope>NUCLEOTIDE SEQUENCE [LARGE SCALE GENOMIC DNA]</scope>
    <source>
        <strain evidence="4">CGMCC 1.12811</strain>
    </source>
</reference>
<dbReference type="SUPFAM" id="SSF53756">
    <property type="entry name" value="UDP-Glycosyltransferase/glycogen phosphorylase"/>
    <property type="match status" value="1"/>
</dbReference>
<name>A0ABQ1HGH4_9FLAO</name>
<dbReference type="Proteomes" id="UP000658793">
    <property type="component" value="Unassembled WGS sequence"/>
</dbReference>
<evidence type="ECO:0000313" key="3">
    <source>
        <dbReference type="EMBL" id="GGA74968.1"/>
    </source>
</evidence>
<proteinExistence type="inferred from homology"/>
<dbReference type="PIRSF" id="PIRSF028458">
    <property type="entry name" value="UCP028458_glyceroPtfrase"/>
    <property type="match status" value="1"/>
</dbReference>
<dbReference type="InterPro" id="IPR016886">
    <property type="entry name" value="UCP028458_glyceroPtfrase"/>
</dbReference>
<evidence type="ECO:0000313" key="4">
    <source>
        <dbReference type="Proteomes" id="UP000658793"/>
    </source>
</evidence>
<gene>
    <name evidence="3" type="ORF">GCM10008015_14560</name>
</gene>
<sequence>MYKFLIYISYPYSIPIGTPIQKEIELQGHSVYWFSDLEETKNYFQKTEKVLNSVQEVINFNPDIILTATDMVPDFFPGIKVQIFHGFLSNKREEMKSHFRIRGFFDLYLTQGPSTTSVFKELSAKYGFFEVIETGWSKVDPLFPIENTKTTNKPVIMISSTFTTRLSLALNDDVFNKIKKMAESGKYQFICVLHPKLDQATKDRFESLNSENFQYYNTTDLVPLFKQADIMLSDTTSAIVEFLLQKKPVVTFRTNKIMPHLINVTEVVDLEKNIDYALSYPEQLLLEIEKYIQITHPYFDGKSSQRIVNASIDFLKKDRSYLKKKPFNFLRKWKIRKQLKTYYFKKYF</sequence>
<dbReference type="InterPro" id="IPR003331">
    <property type="entry name" value="UDP_GlcNAc_Epimerase_2_dom"/>
</dbReference>
<protein>
    <submittedName>
        <fullName evidence="3">CDP-glycerol--glycerophosphate glycerophosphotransferase</fullName>
    </submittedName>
</protein>
<dbReference type="RefSeq" id="WP_306451737.1">
    <property type="nucleotide sequence ID" value="NZ_BMGA01000003.1"/>
</dbReference>
<dbReference type="EMBL" id="BMGA01000003">
    <property type="protein sequence ID" value="GGA74968.1"/>
    <property type="molecule type" value="Genomic_DNA"/>
</dbReference>
<evidence type="ECO:0000259" key="2">
    <source>
        <dbReference type="Pfam" id="PF02350"/>
    </source>
</evidence>
<dbReference type="Gene3D" id="3.40.50.12580">
    <property type="match status" value="1"/>
</dbReference>
<accession>A0ABQ1HGH4</accession>
<comment type="similarity">
    <text evidence="1">Belongs to the UDP-N-acetylglucosamine 2-epimerase family.</text>
</comment>
<comment type="caution">
    <text evidence="3">The sequence shown here is derived from an EMBL/GenBank/DDBJ whole genome shotgun (WGS) entry which is preliminary data.</text>
</comment>
<keyword evidence="4" id="KW-1185">Reference proteome</keyword>
<dbReference type="InterPro" id="IPR043148">
    <property type="entry name" value="TagF_C"/>
</dbReference>
<feature type="domain" description="UDP-N-acetylglucosamine 2-epimerase" evidence="2">
    <location>
        <begin position="173"/>
        <end position="309"/>
    </location>
</feature>